<dbReference type="Gene3D" id="3.40.30.10">
    <property type="entry name" value="Glutaredoxin"/>
    <property type="match status" value="1"/>
</dbReference>
<proteinExistence type="predicted"/>
<dbReference type="InterPro" id="IPR009737">
    <property type="entry name" value="Aim32/Apd1-like"/>
</dbReference>
<dbReference type="PANTHER" id="PTHR31902">
    <property type="entry name" value="ACTIN PATCHES DISTAL PROTEIN 1"/>
    <property type="match status" value="1"/>
</dbReference>
<dbReference type="Pfam" id="PF06999">
    <property type="entry name" value="Suc_Fer-like"/>
    <property type="match status" value="1"/>
</dbReference>
<reference evidence="3 4" key="1">
    <citation type="journal article" date="2014" name="Nat. Commun.">
        <title>Klebsormidium flaccidum genome reveals primary factors for plant terrestrial adaptation.</title>
        <authorList>
            <person name="Hori K."/>
            <person name="Maruyama F."/>
            <person name="Fujisawa T."/>
            <person name="Togashi T."/>
            <person name="Yamamoto N."/>
            <person name="Seo M."/>
            <person name="Sato S."/>
            <person name="Yamada T."/>
            <person name="Mori H."/>
            <person name="Tajima N."/>
            <person name="Moriyama T."/>
            <person name="Ikeuchi M."/>
            <person name="Watanabe M."/>
            <person name="Wada H."/>
            <person name="Kobayashi K."/>
            <person name="Saito M."/>
            <person name="Masuda T."/>
            <person name="Sasaki-Sekimoto Y."/>
            <person name="Mashiguchi K."/>
            <person name="Awai K."/>
            <person name="Shimojima M."/>
            <person name="Masuda S."/>
            <person name="Iwai M."/>
            <person name="Nobusawa T."/>
            <person name="Narise T."/>
            <person name="Kondo S."/>
            <person name="Saito H."/>
            <person name="Sato R."/>
            <person name="Murakawa M."/>
            <person name="Ihara Y."/>
            <person name="Oshima-Yamada Y."/>
            <person name="Ohtaka K."/>
            <person name="Satoh M."/>
            <person name="Sonobe K."/>
            <person name="Ishii M."/>
            <person name="Ohtani R."/>
            <person name="Kanamori-Sato M."/>
            <person name="Honoki R."/>
            <person name="Miyazaki D."/>
            <person name="Mochizuki H."/>
            <person name="Umetsu J."/>
            <person name="Higashi K."/>
            <person name="Shibata D."/>
            <person name="Kamiya Y."/>
            <person name="Sato N."/>
            <person name="Nakamura Y."/>
            <person name="Tabata S."/>
            <person name="Ida S."/>
            <person name="Kurokawa K."/>
            <person name="Ohta H."/>
        </authorList>
    </citation>
    <scope>NUCLEOTIDE SEQUENCE [LARGE SCALE GENOMIC DNA]</scope>
    <source>
        <strain evidence="3 4">NIES-2285</strain>
    </source>
</reference>
<dbReference type="OrthoDB" id="10253744at2759"/>
<dbReference type="PANTHER" id="PTHR31902:SF14">
    <property type="entry name" value="ACTIN PATCHES DISTAL PROTEIN 1"/>
    <property type="match status" value="1"/>
</dbReference>
<dbReference type="CDD" id="cd03062">
    <property type="entry name" value="TRX_Fd_Sucrase"/>
    <property type="match status" value="1"/>
</dbReference>
<evidence type="ECO:0000256" key="1">
    <source>
        <dbReference type="SAM" id="MobiDB-lite"/>
    </source>
</evidence>
<gene>
    <name evidence="3" type="ORF">KFL_001210200</name>
</gene>
<sequence length="384" mass="40701">MANGSPAEVASKYAAAKAAKVDPKKVGFERPEMHSIPLAGTVKFYEQHVFLTAGDGKKWPAKVEKSTSTGLPAKLAAAVSQHAGAKKTNFMLCDSSDGAEGDVLVFPNMVKYRLQPSDDVAAFVKSALSLDGEITTPSEPITGSHVFICTHNSRDARCGYCGPLLVAAFKEAAKEKGLAESVHIRGCSHTGGHKYAGNVIIYREREGKVEGDWYGYVSPADVTTLLEQHIQGGKIVEKLWRGRMGLTEEQQKAVLKRVAASREAEPSGTAGGTCEGCDCGKAEGKKLGPEVMEATPNGFQYVPAKANLADPFTSDYASTTIAGGPALIKSEGGSPPQSDEGAASSQWMPSWVQKLERKDVVMGAAVVVAAGVLILWFNSQRRAA</sequence>
<feature type="transmembrane region" description="Helical" evidence="2">
    <location>
        <begin position="360"/>
        <end position="378"/>
    </location>
</feature>
<dbReference type="STRING" id="105231.A0A1Y1I1V5"/>
<evidence type="ECO:0000313" key="4">
    <source>
        <dbReference type="Proteomes" id="UP000054558"/>
    </source>
</evidence>
<evidence type="ECO:0000313" key="3">
    <source>
        <dbReference type="EMBL" id="GAQ82726.1"/>
    </source>
</evidence>
<organism evidence="3 4">
    <name type="scientific">Klebsormidium nitens</name>
    <name type="common">Green alga</name>
    <name type="synonym">Ulothrix nitens</name>
    <dbReference type="NCBI Taxonomy" id="105231"/>
    <lineage>
        <taxon>Eukaryota</taxon>
        <taxon>Viridiplantae</taxon>
        <taxon>Streptophyta</taxon>
        <taxon>Klebsormidiophyceae</taxon>
        <taxon>Klebsormidiales</taxon>
        <taxon>Klebsormidiaceae</taxon>
        <taxon>Klebsormidium</taxon>
    </lineage>
</organism>
<dbReference type="SUPFAM" id="SSF52833">
    <property type="entry name" value="Thioredoxin-like"/>
    <property type="match status" value="1"/>
</dbReference>
<evidence type="ECO:0008006" key="5">
    <source>
        <dbReference type="Google" id="ProtNLM"/>
    </source>
</evidence>
<protein>
    <recommendedName>
        <fullName evidence="5">Sucrase/ferredoxin-like family protein</fullName>
    </recommendedName>
</protein>
<evidence type="ECO:0000256" key="2">
    <source>
        <dbReference type="SAM" id="Phobius"/>
    </source>
</evidence>
<dbReference type="FunFam" id="3.40.30.10:FF:000213">
    <property type="entry name" value="APD1p protein"/>
    <property type="match status" value="1"/>
</dbReference>
<dbReference type="OMA" id="PNAWPAK"/>
<feature type="region of interest" description="Disordered" evidence="1">
    <location>
        <begin position="327"/>
        <end position="346"/>
    </location>
</feature>
<accession>A0A1Y1I1V5</accession>
<keyword evidence="2" id="KW-0812">Transmembrane</keyword>
<dbReference type="Proteomes" id="UP000054558">
    <property type="component" value="Unassembled WGS sequence"/>
</dbReference>
<keyword evidence="4" id="KW-1185">Reference proteome</keyword>
<keyword evidence="2" id="KW-0472">Membrane</keyword>
<dbReference type="EMBL" id="DF237070">
    <property type="protein sequence ID" value="GAQ82726.1"/>
    <property type="molecule type" value="Genomic_DNA"/>
</dbReference>
<keyword evidence="2" id="KW-1133">Transmembrane helix</keyword>
<name>A0A1Y1I1V5_KLENI</name>
<dbReference type="AlphaFoldDB" id="A0A1Y1I1V5"/>
<dbReference type="InterPro" id="IPR036249">
    <property type="entry name" value="Thioredoxin-like_sf"/>
</dbReference>